<proteinExistence type="predicted"/>
<dbReference type="GO" id="GO:0004803">
    <property type="term" value="F:transposase activity"/>
    <property type="evidence" value="ECO:0007669"/>
    <property type="project" value="InterPro"/>
</dbReference>
<dbReference type="EMBL" id="MHLL01000037">
    <property type="protein sequence ID" value="OGZ08342.1"/>
    <property type="molecule type" value="Genomic_DNA"/>
</dbReference>
<protein>
    <recommendedName>
        <fullName evidence="5">Transposase</fullName>
    </recommendedName>
</protein>
<dbReference type="PANTHER" id="PTHR30298">
    <property type="entry name" value="H REPEAT-ASSOCIATED PREDICTED TRANSPOSASE"/>
    <property type="match status" value="1"/>
</dbReference>
<organism evidence="3 4">
    <name type="scientific">Candidatus Lloydbacteria bacterium RIFCSPHIGHO2_02_FULL_50_13</name>
    <dbReference type="NCBI Taxonomy" id="1798661"/>
    <lineage>
        <taxon>Bacteria</taxon>
        <taxon>Candidatus Lloydiibacteriota</taxon>
    </lineage>
</organism>
<sequence>MSTKPPAIIGYFSVIPDPRRGNHNTKLHSLTDIIVIAVLTVISGADTWNEIEEFGEAKAEWLKTFCTLQNGIPSHDTFARVFSILDSEAFERCFIAWAQHAHIVTKGSVIAIDGKSVRRAHGKDTRPLHLVNAFATKNGVALGQRKVDGKSNEITAIPELLEMLMLEGCIVATDAMGTQGWIAKKIKEYKADYVLAVKGNQERLHEDIRMIFADKDSISDRAETSERGYGRSELRSCRATDDLSLIRDLHRWEGLRSIAMTSDTRTIGNVTTAATRYVISSLPADAPKILSAVRAHWRVENNLHWSLDVVFREDASRIRMGHAQANFALLRKFALNMLKKETSVKSGLKTKRFRAGLSEEYLLKVIHGEG</sequence>
<evidence type="ECO:0000313" key="3">
    <source>
        <dbReference type="EMBL" id="OGZ08342.1"/>
    </source>
</evidence>
<evidence type="ECO:0008006" key="5">
    <source>
        <dbReference type="Google" id="ProtNLM"/>
    </source>
</evidence>
<dbReference type="InterPro" id="IPR002559">
    <property type="entry name" value="Transposase_11"/>
</dbReference>
<dbReference type="STRING" id="1798661.A3D65_00440"/>
<feature type="domain" description="Transposase IS4-like" evidence="1">
    <location>
        <begin position="106"/>
        <end position="337"/>
    </location>
</feature>
<name>A0A1G2D4F3_9BACT</name>
<accession>A0A1G2D4F3</accession>
<dbReference type="InterPro" id="IPR032806">
    <property type="entry name" value="YbfD_N"/>
</dbReference>
<dbReference type="NCBIfam" id="NF033564">
    <property type="entry name" value="transpos_ISAs1"/>
    <property type="match status" value="1"/>
</dbReference>
<dbReference type="InterPro" id="IPR047647">
    <property type="entry name" value="ISAs1_transpos"/>
</dbReference>
<dbReference type="GO" id="GO:0003677">
    <property type="term" value="F:DNA binding"/>
    <property type="evidence" value="ECO:0007669"/>
    <property type="project" value="InterPro"/>
</dbReference>
<gene>
    <name evidence="3" type="ORF">A3D65_00440</name>
</gene>
<feature type="domain" description="H repeat-associated protein N-terminal" evidence="2">
    <location>
        <begin position="11"/>
        <end position="98"/>
    </location>
</feature>
<dbReference type="GO" id="GO:0006313">
    <property type="term" value="P:DNA transposition"/>
    <property type="evidence" value="ECO:0007669"/>
    <property type="project" value="InterPro"/>
</dbReference>
<dbReference type="Pfam" id="PF13808">
    <property type="entry name" value="DDE_Tnp_1_assoc"/>
    <property type="match status" value="1"/>
</dbReference>
<dbReference type="Proteomes" id="UP000177996">
    <property type="component" value="Unassembled WGS sequence"/>
</dbReference>
<dbReference type="AlphaFoldDB" id="A0A1G2D4F3"/>
<reference evidence="3 4" key="1">
    <citation type="journal article" date="2016" name="Nat. Commun.">
        <title>Thousands of microbial genomes shed light on interconnected biogeochemical processes in an aquifer system.</title>
        <authorList>
            <person name="Anantharaman K."/>
            <person name="Brown C.T."/>
            <person name="Hug L.A."/>
            <person name="Sharon I."/>
            <person name="Castelle C.J."/>
            <person name="Probst A.J."/>
            <person name="Thomas B.C."/>
            <person name="Singh A."/>
            <person name="Wilkins M.J."/>
            <person name="Karaoz U."/>
            <person name="Brodie E.L."/>
            <person name="Williams K.H."/>
            <person name="Hubbard S.S."/>
            <person name="Banfield J.F."/>
        </authorList>
    </citation>
    <scope>NUCLEOTIDE SEQUENCE [LARGE SCALE GENOMIC DNA]</scope>
</reference>
<dbReference type="InterPro" id="IPR051698">
    <property type="entry name" value="Transposase_11-like"/>
</dbReference>
<comment type="caution">
    <text evidence="3">The sequence shown here is derived from an EMBL/GenBank/DDBJ whole genome shotgun (WGS) entry which is preliminary data.</text>
</comment>
<dbReference type="PANTHER" id="PTHR30298:SF0">
    <property type="entry name" value="PROTEIN YBFL-RELATED"/>
    <property type="match status" value="1"/>
</dbReference>
<evidence type="ECO:0000259" key="2">
    <source>
        <dbReference type="Pfam" id="PF13808"/>
    </source>
</evidence>
<evidence type="ECO:0000259" key="1">
    <source>
        <dbReference type="Pfam" id="PF01609"/>
    </source>
</evidence>
<evidence type="ECO:0000313" key="4">
    <source>
        <dbReference type="Proteomes" id="UP000177996"/>
    </source>
</evidence>
<dbReference type="Pfam" id="PF01609">
    <property type="entry name" value="DDE_Tnp_1"/>
    <property type="match status" value="1"/>
</dbReference>